<dbReference type="InterPro" id="IPR006062">
    <property type="entry name" value="His_biosynth"/>
</dbReference>
<dbReference type="GO" id="GO:0000162">
    <property type="term" value="P:L-tryptophan biosynthetic process"/>
    <property type="evidence" value="ECO:0007669"/>
    <property type="project" value="TreeGrafter"/>
</dbReference>
<evidence type="ECO:0000256" key="8">
    <source>
        <dbReference type="RuleBase" id="RU003657"/>
    </source>
</evidence>
<protein>
    <recommendedName>
        <fullName evidence="3">1-(5-phosphoribosyl)-5-[(5-phosphoribosylamino)methylideneamino]imidazole-4-carboxamideisomerase</fullName>
        <ecNumber evidence="3">5.3.1.16</ecNumber>
    </recommendedName>
</protein>
<keyword evidence="7" id="KW-0479">Metal-binding</keyword>
<dbReference type="InterPro" id="IPR013083">
    <property type="entry name" value="Znf_RING/FYVE/PHD"/>
</dbReference>
<dbReference type="NCBIfam" id="TIGR02129">
    <property type="entry name" value="hisA_euk"/>
    <property type="match status" value="1"/>
</dbReference>
<keyword evidence="12" id="KW-1185">Reference proteome</keyword>
<keyword evidence="5 8" id="KW-0368">Histidine biosynthesis</keyword>
<dbReference type="EMBL" id="CP097511">
    <property type="protein sequence ID" value="URE47683.1"/>
    <property type="molecule type" value="Genomic_DNA"/>
</dbReference>
<evidence type="ECO:0000256" key="6">
    <source>
        <dbReference type="ARBA" id="ARBA00023235"/>
    </source>
</evidence>
<evidence type="ECO:0000256" key="2">
    <source>
        <dbReference type="ARBA" id="ARBA00009667"/>
    </source>
</evidence>
<evidence type="ECO:0000259" key="10">
    <source>
        <dbReference type="PROSITE" id="PS50089"/>
    </source>
</evidence>
<dbReference type="PROSITE" id="PS50089">
    <property type="entry name" value="ZF_RING_2"/>
    <property type="match status" value="1"/>
</dbReference>
<dbReference type="GO" id="GO:0003949">
    <property type="term" value="F:1-(5-phosphoribosyl)-5-[(5-phosphoribosylamino)methylideneamino]imidazole-4-carboxamide isomerase activity"/>
    <property type="evidence" value="ECO:0007669"/>
    <property type="project" value="UniProtKB-EC"/>
</dbReference>
<dbReference type="GO" id="GO:0008270">
    <property type="term" value="F:zinc ion binding"/>
    <property type="evidence" value="ECO:0007669"/>
    <property type="project" value="UniProtKB-KW"/>
</dbReference>
<evidence type="ECO:0000256" key="4">
    <source>
        <dbReference type="ARBA" id="ARBA00022605"/>
    </source>
</evidence>
<evidence type="ECO:0000256" key="3">
    <source>
        <dbReference type="ARBA" id="ARBA00012550"/>
    </source>
</evidence>
<dbReference type="SUPFAM" id="SSF51366">
    <property type="entry name" value="Ribulose-phoshate binding barrel"/>
    <property type="match status" value="1"/>
</dbReference>
<dbReference type="OrthoDB" id="446074at2759"/>
<comment type="pathway">
    <text evidence="1">Amino-acid biosynthesis; L-histidine biosynthesis; L-histidine from 5-phospho-alpha-D-ribose 1-diphosphate: step 4/9.</text>
</comment>
<dbReference type="InterPro" id="IPR013785">
    <property type="entry name" value="Aldolase_TIM"/>
</dbReference>
<dbReference type="PANTHER" id="PTHR43090:SF2">
    <property type="entry name" value="1-(5-PHOSPHORIBOSYL)-5-[(5-PHOSPHORIBOSYLAMINO)METHYLIDENEAMINO] IMIDAZOLE-4-CARBOXAMIDE ISOMERASE"/>
    <property type="match status" value="1"/>
</dbReference>
<dbReference type="GO" id="GO:0000105">
    <property type="term" value="P:L-histidine biosynthetic process"/>
    <property type="evidence" value="ECO:0007669"/>
    <property type="project" value="UniProtKB-KW"/>
</dbReference>
<dbReference type="Gene3D" id="3.20.20.70">
    <property type="entry name" value="Aldolase class I"/>
    <property type="match status" value="1"/>
</dbReference>
<feature type="non-terminal residue" evidence="11">
    <location>
        <position position="1"/>
    </location>
</feature>
<dbReference type="InterPro" id="IPR001841">
    <property type="entry name" value="Znf_RING"/>
</dbReference>
<evidence type="ECO:0000313" key="12">
    <source>
        <dbReference type="Proteomes" id="UP001055439"/>
    </source>
</evidence>
<keyword evidence="4 8" id="KW-0028">Amino-acid biosynthesis</keyword>
<organism evidence="11 12">
    <name type="scientific">Musa troglodytarum</name>
    <name type="common">fe'i banana</name>
    <dbReference type="NCBI Taxonomy" id="320322"/>
    <lineage>
        <taxon>Eukaryota</taxon>
        <taxon>Viridiplantae</taxon>
        <taxon>Streptophyta</taxon>
        <taxon>Embryophyta</taxon>
        <taxon>Tracheophyta</taxon>
        <taxon>Spermatophyta</taxon>
        <taxon>Magnoliopsida</taxon>
        <taxon>Liliopsida</taxon>
        <taxon>Zingiberales</taxon>
        <taxon>Musaceae</taxon>
        <taxon>Musa</taxon>
    </lineage>
</organism>
<sequence length="631" mass="69572">AIEALRSHEVNDSVGFLGGSEVRKGFRELGCLGGGEPAGVHEVFHHEVGIRRCGAAYGGGSVDRGGEAEEISKATGFEQGQEDFTAEYGAESRNRHCGRKERTLSETLIPICSGYRWYRHLSPHACAATPPASATIASFHIAAPPEGMPLTTRTLPSLRWSPSTPIPLRNPLSSSHPASHWRMGRKHSKPRPISCTVRFRPCIDIHKGKVKQIVGSTLRDSTDGGASALVTNFESDKSPAEFANLYKKDGLKGGHVIMLGADAASQSAAFEALRAYPGGMQVGGGINADNAMNYLEEGASHVIVTSYIFSNGKMDLERLKHLVKMIGKNRLVLDLSCRKKDGKYAIVTDRWQKFSDVILDKETLEFLAKYSDEFLIHGVDVEGKRLRLAKARLNYMWGKRVGQTMVYVAFMAGSFNDGAMSLSAKTSGIILPLSPYLSQRVYYCVIMAGMLPGVECARRRGFHLGGPVDSSTSSRRSSFCLYRTGHETHLSSSSTKRSTLSREIHGEELGHVAREAKERLDARLQIKRHNSLGSVKQTKNEGCGQGHKHRILGYVQREVFSSKKCSRKFSWSKLGWRSSEQADCAVCLEEFETGDILVHLPCDHRFHWDCVLPWLESSSHCPCCRTTIVSQ</sequence>
<dbReference type="Proteomes" id="UP001055439">
    <property type="component" value="Chromosome 9"/>
</dbReference>
<reference evidence="11" key="1">
    <citation type="submission" date="2022-05" db="EMBL/GenBank/DDBJ databases">
        <title>The Musa troglodytarum L. genome provides insights into the mechanism of non-climacteric behaviour and enrichment of carotenoids.</title>
        <authorList>
            <person name="Wang J."/>
        </authorList>
    </citation>
    <scope>NUCLEOTIDE SEQUENCE</scope>
    <source>
        <tissue evidence="11">Leaf</tissue>
    </source>
</reference>
<dbReference type="CDD" id="cd16454">
    <property type="entry name" value="RING-H2_PA-TM-RING"/>
    <property type="match status" value="1"/>
</dbReference>
<dbReference type="Pfam" id="PF13639">
    <property type="entry name" value="zf-RING_2"/>
    <property type="match status" value="1"/>
</dbReference>
<evidence type="ECO:0000313" key="11">
    <source>
        <dbReference type="EMBL" id="URE47683.1"/>
    </source>
</evidence>
<feature type="domain" description="RING-type" evidence="10">
    <location>
        <begin position="584"/>
        <end position="625"/>
    </location>
</feature>
<dbReference type="SMART" id="SM00184">
    <property type="entry name" value="RING"/>
    <property type="match status" value="1"/>
</dbReference>
<feature type="region of interest" description="Disordered" evidence="9">
    <location>
        <begin position="166"/>
        <end position="189"/>
    </location>
</feature>
<keyword evidence="7" id="KW-0862">Zinc</keyword>
<dbReference type="Gene3D" id="3.30.40.10">
    <property type="entry name" value="Zinc/RING finger domain, C3HC4 (zinc finger)"/>
    <property type="match status" value="1"/>
</dbReference>
<dbReference type="PANTHER" id="PTHR43090">
    <property type="entry name" value="1-(5-PHOSPHORIBOSYL)-5-[(5-PHOSPHORIBOSYLAMINO)METHYLIDENEAMINO] IMIDAZOLE-4-CARBOXAMIDE ISOMERASE"/>
    <property type="match status" value="1"/>
</dbReference>
<keyword evidence="6" id="KW-0413">Isomerase</keyword>
<dbReference type="InterPro" id="IPR044524">
    <property type="entry name" value="Isoase_HisA-like"/>
</dbReference>
<evidence type="ECO:0000256" key="5">
    <source>
        <dbReference type="ARBA" id="ARBA00023102"/>
    </source>
</evidence>
<keyword evidence="7" id="KW-0863">Zinc-finger</keyword>
<evidence type="ECO:0000256" key="9">
    <source>
        <dbReference type="SAM" id="MobiDB-lite"/>
    </source>
</evidence>
<dbReference type="GO" id="GO:0005737">
    <property type="term" value="C:cytoplasm"/>
    <property type="evidence" value="ECO:0007669"/>
    <property type="project" value="TreeGrafter"/>
</dbReference>
<dbReference type="AlphaFoldDB" id="A0A9E7IEA9"/>
<dbReference type="Pfam" id="PF00977">
    <property type="entry name" value="His_biosynth"/>
    <property type="match status" value="1"/>
</dbReference>
<evidence type="ECO:0000256" key="7">
    <source>
        <dbReference type="PROSITE-ProRule" id="PRU00175"/>
    </source>
</evidence>
<dbReference type="InterPro" id="IPR011060">
    <property type="entry name" value="RibuloseP-bd_barrel"/>
</dbReference>
<proteinExistence type="inferred from homology"/>
<dbReference type="EC" id="5.3.1.16" evidence="3"/>
<accession>A0A9E7IEA9</accession>
<dbReference type="SUPFAM" id="SSF57850">
    <property type="entry name" value="RING/U-box"/>
    <property type="match status" value="1"/>
</dbReference>
<gene>
    <name evidence="11" type="ORF">MUK42_25157</name>
</gene>
<comment type="similarity">
    <text evidence="2 8">Belongs to the HisA/HisF family.</text>
</comment>
<name>A0A9E7IEA9_9LILI</name>
<dbReference type="InterPro" id="IPR011858">
    <property type="entry name" value="His6/HISN3"/>
</dbReference>
<evidence type="ECO:0000256" key="1">
    <source>
        <dbReference type="ARBA" id="ARBA00005133"/>
    </source>
</evidence>